<name>A0ABN7WTQ3_GIGMA</name>
<evidence type="ECO:0000313" key="1">
    <source>
        <dbReference type="EMBL" id="CAG8840676.1"/>
    </source>
</evidence>
<sequence length="73" mass="7576">MSTDPTPQNISCLKTLTLNILKNSSPDTIAKDIGVPERLRLDDLGLDDLGLDDLGLDDTGLGGAGLGNVGLLE</sequence>
<organism evidence="1 2">
    <name type="scientific">Gigaspora margarita</name>
    <dbReference type="NCBI Taxonomy" id="4874"/>
    <lineage>
        <taxon>Eukaryota</taxon>
        <taxon>Fungi</taxon>
        <taxon>Fungi incertae sedis</taxon>
        <taxon>Mucoromycota</taxon>
        <taxon>Glomeromycotina</taxon>
        <taxon>Glomeromycetes</taxon>
        <taxon>Diversisporales</taxon>
        <taxon>Gigasporaceae</taxon>
        <taxon>Gigaspora</taxon>
    </lineage>
</organism>
<dbReference type="Proteomes" id="UP000789901">
    <property type="component" value="Unassembled WGS sequence"/>
</dbReference>
<protein>
    <submittedName>
        <fullName evidence="1">13626_t:CDS:1</fullName>
    </submittedName>
</protein>
<accession>A0ABN7WTQ3</accession>
<keyword evidence="2" id="KW-1185">Reference proteome</keyword>
<comment type="caution">
    <text evidence="1">The sequence shown here is derived from an EMBL/GenBank/DDBJ whole genome shotgun (WGS) entry which is preliminary data.</text>
</comment>
<proteinExistence type="predicted"/>
<evidence type="ECO:0000313" key="2">
    <source>
        <dbReference type="Proteomes" id="UP000789901"/>
    </source>
</evidence>
<feature type="non-terminal residue" evidence="1">
    <location>
        <position position="73"/>
    </location>
</feature>
<dbReference type="EMBL" id="CAJVQB010063397">
    <property type="protein sequence ID" value="CAG8840676.1"/>
    <property type="molecule type" value="Genomic_DNA"/>
</dbReference>
<reference evidence="1 2" key="1">
    <citation type="submission" date="2021-06" db="EMBL/GenBank/DDBJ databases">
        <authorList>
            <person name="Kallberg Y."/>
            <person name="Tangrot J."/>
            <person name="Rosling A."/>
        </authorList>
    </citation>
    <scope>NUCLEOTIDE SEQUENCE [LARGE SCALE GENOMIC DNA]</scope>
    <source>
        <strain evidence="1 2">120-4 pot B 10/14</strain>
    </source>
</reference>
<gene>
    <name evidence="1" type="ORF">GMARGA_LOCUS35019</name>
</gene>